<evidence type="ECO:0000259" key="10">
    <source>
        <dbReference type="PROSITE" id="PS51272"/>
    </source>
</evidence>
<evidence type="ECO:0000313" key="12">
    <source>
        <dbReference type="Proteomes" id="UP000824109"/>
    </source>
</evidence>
<dbReference type="InterPro" id="IPR042089">
    <property type="entry name" value="Peptidase_M13_dom_2"/>
</dbReference>
<keyword evidence="9" id="KW-0732">Signal</keyword>
<reference evidence="11" key="1">
    <citation type="submission" date="2020-10" db="EMBL/GenBank/DDBJ databases">
        <authorList>
            <person name="Gilroy R."/>
        </authorList>
    </citation>
    <scope>NUCLEOTIDE SEQUENCE</scope>
    <source>
        <strain evidence="11">USAMLcec3-3695</strain>
    </source>
</reference>
<evidence type="ECO:0000256" key="1">
    <source>
        <dbReference type="ARBA" id="ARBA00001947"/>
    </source>
</evidence>
<dbReference type="GO" id="GO:0004222">
    <property type="term" value="F:metalloendopeptidase activity"/>
    <property type="evidence" value="ECO:0007669"/>
    <property type="project" value="InterPro"/>
</dbReference>
<evidence type="ECO:0000256" key="3">
    <source>
        <dbReference type="ARBA" id="ARBA00022670"/>
    </source>
</evidence>
<dbReference type="AlphaFoldDB" id="A0A9D1MCG2"/>
<dbReference type="GO" id="GO:0005886">
    <property type="term" value="C:plasma membrane"/>
    <property type="evidence" value="ECO:0007669"/>
    <property type="project" value="TreeGrafter"/>
</dbReference>
<sequence length="781" mass="87724">MKKRIISLILCGCMFASMPAVWAADEDATRGEVAEMLLQAADDYNPGVEKTDIIKGYEDGELHEDRYVTRAEALVMLKRAFGDLPEPTGHNARVAIPAESFTDVPEWAKTELDDVFDAGIVAGTSEGIFSPDENVTTEQMELFIERVYSLFGTNLKDDFYAAVNKDTLNSLVIQPGRVISGTLYDLQDKSAAAVDEIIQELVNGEYEKGTKEQKIADFYKNVADMDSRNEIGAAPLMPYMELIDTAETIDDLIEIQSRLVDELYIYQYMGFGLTIDMKDSTKYTLVFSPIAINLPKDTYQNGTEQQIESYLNYMKTLFVLGGETEEDADRMANACFEMEKDLSSSMMNTEDSGNVDKIYNVFTMQEIRDMFPNVDMDAVFADSGLQPSDEIIVADLGFTKAFSDYFTDEHVDTLKAWAKLTVLLSWGGAFNQEFIDASNTFNQEFMGVSGSYTPEERAALTVQNTMPDYIGELYAERYFSEQAKQDVEQMVRDIIEVYRTRIQNLDWMSDTTKERAINKLDTMGVKIGYPDEFESAIDNAEILSAEEGGSYFTNMLSITAAQKKENIELQGKPVDKSEWLMYPFTVNACYSPQQNDITFPAAILQAPMYDVNASYEQNLGGIGYIIAHEITHAFDNNGAKFDENGNAADWWTEEDYAAFQQLCREMIDFYDGKEGVPGIPMNGTLTLSENVADQGAVACITEITAGLEDPDFETLYTSMANSWAATASREYCQYAAQADVHSTEKLRVNRVVVNCDEFYETFDIKEGDGMWVAPEDRVQIW</sequence>
<dbReference type="SUPFAM" id="SSF55486">
    <property type="entry name" value="Metalloproteases ('zincins'), catalytic domain"/>
    <property type="match status" value="1"/>
</dbReference>
<dbReference type="InterPro" id="IPR018497">
    <property type="entry name" value="Peptidase_M13_C"/>
</dbReference>
<dbReference type="Pfam" id="PF01431">
    <property type="entry name" value="Peptidase_M13"/>
    <property type="match status" value="1"/>
</dbReference>
<keyword evidence="7" id="KW-0862">Zinc</keyword>
<dbReference type="GO" id="GO:0016485">
    <property type="term" value="P:protein processing"/>
    <property type="evidence" value="ECO:0007669"/>
    <property type="project" value="TreeGrafter"/>
</dbReference>
<feature type="domain" description="SLH" evidence="10">
    <location>
        <begin position="95"/>
        <end position="158"/>
    </location>
</feature>
<keyword evidence="3" id="KW-0645">Protease</keyword>
<feature type="chain" id="PRO_5038952452" evidence="9">
    <location>
        <begin position="24"/>
        <end position="781"/>
    </location>
</feature>
<keyword evidence="5" id="KW-0677">Repeat</keyword>
<organism evidence="11 12">
    <name type="scientific">Candidatus Ornithomonoglobus merdipullorum</name>
    <dbReference type="NCBI Taxonomy" id="2840895"/>
    <lineage>
        <taxon>Bacteria</taxon>
        <taxon>Bacillati</taxon>
        <taxon>Bacillota</taxon>
        <taxon>Clostridia</taxon>
        <taxon>Candidatus Ornithomonoglobus</taxon>
    </lineage>
</organism>
<evidence type="ECO:0000313" key="11">
    <source>
        <dbReference type="EMBL" id="HIU57737.1"/>
    </source>
</evidence>
<keyword evidence="8" id="KW-0482">Metalloprotease</keyword>
<comment type="cofactor">
    <cofactor evidence="1">
        <name>Zn(2+)</name>
        <dbReference type="ChEBI" id="CHEBI:29105"/>
    </cofactor>
</comment>
<dbReference type="InterPro" id="IPR008753">
    <property type="entry name" value="Peptidase_M13_N"/>
</dbReference>
<dbReference type="Gene3D" id="1.10.1380.10">
    <property type="entry name" value="Neutral endopeptidase , domain2"/>
    <property type="match status" value="1"/>
</dbReference>
<dbReference type="InterPro" id="IPR024079">
    <property type="entry name" value="MetalloPept_cat_dom_sf"/>
</dbReference>
<dbReference type="EMBL" id="DVNB01000083">
    <property type="protein sequence ID" value="HIU57737.1"/>
    <property type="molecule type" value="Genomic_DNA"/>
</dbReference>
<proteinExistence type="inferred from homology"/>
<feature type="domain" description="SLH" evidence="10">
    <location>
        <begin position="27"/>
        <end position="91"/>
    </location>
</feature>
<dbReference type="PROSITE" id="PS51272">
    <property type="entry name" value="SLH"/>
    <property type="match status" value="2"/>
</dbReference>
<evidence type="ECO:0000256" key="7">
    <source>
        <dbReference type="ARBA" id="ARBA00022833"/>
    </source>
</evidence>
<protein>
    <submittedName>
        <fullName evidence="11">S-layer homology domain-containing protein</fullName>
    </submittedName>
</protein>
<dbReference type="GO" id="GO:0046872">
    <property type="term" value="F:metal ion binding"/>
    <property type="evidence" value="ECO:0007669"/>
    <property type="project" value="UniProtKB-KW"/>
</dbReference>
<dbReference type="PROSITE" id="PS51885">
    <property type="entry name" value="NEPRILYSIN"/>
    <property type="match status" value="1"/>
</dbReference>
<gene>
    <name evidence="11" type="ORF">IAA61_08020</name>
</gene>
<evidence type="ECO:0000256" key="9">
    <source>
        <dbReference type="SAM" id="SignalP"/>
    </source>
</evidence>
<dbReference type="Gene3D" id="3.40.390.10">
    <property type="entry name" value="Collagenase (Catalytic Domain)"/>
    <property type="match status" value="1"/>
</dbReference>
<dbReference type="Proteomes" id="UP000824109">
    <property type="component" value="Unassembled WGS sequence"/>
</dbReference>
<evidence type="ECO:0000256" key="2">
    <source>
        <dbReference type="ARBA" id="ARBA00007357"/>
    </source>
</evidence>
<feature type="signal peptide" evidence="9">
    <location>
        <begin position="1"/>
        <end position="23"/>
    </location>
</feature>
<dbReference type="PANTHER" id="PTHR11733">
    <property type="entry name" value="ZINC METALLOPROTEASE FAMILY M13 NEPRILYSIN-RELATED"/>
    <property type="match status" value="1"/>
</dbReference>
<dbReference type="Pfam" id="PF05649">
    <property type="entry name" value="Peptidase_M13_N"/>
    <property type="match status" value="1"/>
</dbReference>
<dbReference type="PRINTS" id="PR00786">
    <property type="entry name" value="NEPRILYSIN"/>
</dbReference>
<evidence type="ECO:0000256" key="8">
    <source>
        <dbReference type="ARBA" id="ARBA00023049"/>
    </source>
</evidence>
<evidence type="ECO:0000256" key="4">
    <source>
        <dbReference type="ARBA" id="ARBA00022723"/>
    </source>
</evidence>
<dbReference type="CDD" id="cd08662">
    <property type="entry name" value="M13"/>
    <property type="match status" value="1"/>
</dbReference>
<evidence type="ECO:0000256" key="5">
    <source>
        <dbReference type="ARBA" id="ARBA00022737"/>
    </source>
</evidence>
<comment type="caution">
    <text evidence="11">The sequence shown here is derived from an EMBL/GenBank/DDBJ whole genome shotgun (WGS) entry which is preliminary data.</text>
</comment>
<keyword evidence="6" id="KW-0378">Hydrolase</keyword>
<evidence type="ECO:0000256" key="6">
    <source>
        <dbReference type="ARBA" id="ARBA00022801"/>
    </source>
</evidence>
<dbReference type="InterPro" id="IPR001119">
    <property type="entry name" value="SLH_dom"/>
</dbReference>
<reference evidence="11" key="2">
    <citation type="journal article" date="2021" name="PeerJ">
        <title>Extensive microbial diversity within the chicken gut microbiome revealed by metagenomics and culture.</title>
        <authorList>
            <person name="Gilroy R."/>
            <person name="Ravi A."/>
            <person name="Getino M."/>
            <person name="Pursley I."/>
            <person name="Horton D.L."/>
            <person name="Alikhan N.F."/>
            <person name="Baker D."/>
            <person name="Gharbi K."/>
            <person name="Hall N."/>
            <person name="Watson M."/>
            <person name="Adriaenssens E.M."/>
            <person name="Foster-Nyarko E."/>
            <person name="Jarju S."/>
            <person name="Secka A."/>
            <person name="Antonio M."/>
            <person name="Oren A."/>
            <person name="Chaudhuri R.R."/>
            <person name="La Ragione R."/>
            <person name="Hildebrand F."/>
            <person name="Pallen M.J."/>
        </authorList>
    </citation>
    <scope>NUCLEOTIDE SEQUENCE</scope>
    <source>
        <strain evidence="11">USAMLcec3-3695</strain>
    </source>
</reference>
<dbReference type="InterPro" id="IPR000718">
    <property type="entry name" value="Peptidase_M13"/>
</dbReference>
<name>A0A9D1MCG2_9FIRM</name>
<comment type="similarity">
    <text evidence="2">Belongs to the peptidase M13 family.</text>
</comment>
<dbReference type="Pfam" id="PF00395">
    <property type="entry name" value="SLH"/>
    <property type="match status" value="1"/>
</dbReference>
<accession>A0A9D1MCG2</accession>
<dbReference type="PANTHER" id="PTHR11733:SF167">
    <property type="entry name" value="FI17812P1-RELATED"/>
    <property type="match status" value="1"/>
</dbReference>
<keyword evidence="4" id="KW-0479">Metal-binding</keyword>